<feature type="domain" description="PDZ" evidence="3">
    <location>
        <begin position="301"/>
        <end position="356"/>
    </location>
</feature>
<dbReference type="Proteomes" id="UP000280296">
    <property type="component" value="Unassembled WGS sequence"/>
</dbReference>
<comment type="similarity">
    <text evidence="1">Belongs to the peptidase S1C family.</text>
</comment>
<dbReference type="PANTHER" id="PTHR22939">
    <property type="entry name" value="SERINE PROTEASE FAMILY S1C HTRA-RELATED"/>
    <property type="match status" value="1"/>
</dbReference>
<comment type="caution">
    <text evidence="4">The sequence shown here is derived from an EMBL/GenBank/DDBJ whole genome shotgun (WGS) entry which is preliminary data.</text>
</comment>
<reference evidence="4 5" key="1">
    <citation type="submission" date="2018-12" db="EMBL/GenBank/DDBJ databases">
        <authorList>
            <person name="Toschakov S.V."/>
        </authorList>
    </citation>
    <scope>NUCLEOTIDE SEQUENCE [LARGE SCALE GENOMIC DNA]</scope>
    <source>
        <strain evidence="4 5">GM2012</strain>
    </source>
</reference>
<dbReference type="Pfam" id="PF17820">
    <property type="entry name" value="PDZ_6"/>
    <property type="match status" value="1"/>
</dbReference>
<dbReference type="GO" id="GO:0008236">
    <property type="term" value="F:serine-type peptidase activity"/>
    <property type="evidence" value="ECO:0007669"/>
    <property type="project" value="UniProtKB-KW"/>
</dbReference>
<dbReference type="SMART" id="SM00228">
    <property type="entry name" value="PDZ"/>
    <property type="match status" value="2"/>
</dbReference>
<dbReference type="InterPro" id="IPR036034">
    <property type="entry name" value="PDZ_sf"/>
</dbReference>
<evidence type="ECO:0000313" key="5">
    <source>
        <dbReference type="Proteomes" id="UP000280296"/>
    </source>
</evidence>
<dbReference type="EMBL" id="RYZH01000090">
    <property type="protein sequence ID" value="RUL81610.1"/>
    <property type="molecule type" value="Genomic_DNA"/>
</dbReference>
<name>A0A432MC56_9BACT</name>
<protein>
    <submittedName>
        <fullName evidence="4">PDZ domain-containing protein</fullName>
    </submittedName>
</protein>
<sequence length="384" mass="40531">MGRAPGRIASGKRERAGVRSRSRLGRHGVGSSRRISIRWEGARMRRPAGRCDLCYRRERQRAGGRRRGLLAPGVSEGRARRGPARSPVIVASSRDREDHRAMRTQQDQTRPARSVIAALVAATSLVAPGIAGARPQQAAAPAQAAPYSPIAPGELFASNLGIYYRLEPYGSSQGARLTRPPLPGSAAAQILLEPGDLIIALDSQPIFGPNDVLNHVAQTSVQFINIRTGLPQTNWVQIPAPGPVPPFPNPNPNPFPPPAPPLGPLPYTLGVTTVLTTVGNAPVPASPYLNQPNLAMRPAYGLQVTSVSPGSAAHRSGLEPGDVILSANGQPMSDAHALRRVIASSNGVLNLVVRDVRNPGHNVTVTVTLDPTGGQIYASPAPPQ</sequence>
<dbReference type="AlphaFoldDB" id="A0A432MC56"/>
<accession>A0A432MC56</accession>
<dbReference type="PANTHER" id="PTHR22939:SF129">
    <property type="entry name" value="SERINE PROTEASE HTRA2, MITOCHONDRIAL"/>
    <property type="match status" value="1"/>
</dbReference>
<proteinExistence type="inferred from homology"/>
<evidence type="ECO:0000256" key="2">
    <source>
        <dbReference type="SAM" id="MobiDB-lite"/>
    </source>
</evidence>
<reference evidence="4 5" key="2">
    <citation type="submission" date="2019-01" db="EMBL/GenBank/DDBJ databases">
        <title>Tautonia sociabilis, a novel thermotolerant planctomycete of Isosphaeraceae family, isolated from a 4000 m deep subterranean habitat.</title>
        <authorList>
            <person name="Kovaleva O.L."/>
            <person name="Elcheninov A.G."/>
            <person name="Van Heerden E."/>
            <person name="Toshchakov S.V."/>
            <person name="Novikov A."/>
            <person name="Bonch-Osmolovskaya E.A."/>
            <person name="Kublanov I.V."/>
        </authorList>
    </citation>
    <scope>NUCLEOTIDE SEQUENCE [LARGE SCALE GENOMIC DNA]</scope>
    <source>
        <strain evidence="4 5">GM2012</strain>
    </source>
</reference>
<feature type="region of interest" description="Disordered" evidence="2">
    <location>
        <begin position="1"/>
        <end position="33"/>
    </location>
</feature>
<dbReference type="Gene3D" id="2.30.42.10">
    <property type="match status" value="1"/>
</dbReference>
<gene>
    <name evidence="4" type="ORF">TsocGM_24900</name>
</gene>
<evidence type="ECO:0000313" key="4">
    <source>
        <dbReference type="EMBL" id="RUL81610.1"/>
    </source>
</evidence>
<dbReference type="InterPro" id="IPR041489">
    <property type="entry name" value="PDZ_6"/>
</dbReference>
<dbReference type="PROSITE" id="PS50106">
    <property type="entry name" value="PDZ"/>
    <property type="match status" value="1"/>
</dbReference>
<keyword evidence="5" id="KW-1185">Reference proteome</keyword>
<dbReference type="InterPro" id="IPR001478">
    <property type="entry name" value="PDZ"/>
</dbReference>
<evidence type="ECO:0000256" key="1">
    <source>
        <dbReference type="ARBA" id="ARBA00010541"/>
    </source>
</evidence>
<dbReference type="SUPFAM" id="SSF50156">
    <property type="entry name" value="PDZ domain-like"/>
    <property type="match status" value="2"/>
</dbReference>
<evidence type="ECO:0000259" key="3">
    <source>
        <dbReference type="PROSITE" id="PS50106"/>
    </source>
</evidence>
<feature type="region of interest" description="Disordered" evidence="2">
    <location>
        <begin position="62"/>
        <end position="86"/>
    </location>
</feature>
<organism evidence="4 5">
    <name type="scientific">Tautonia sociabilis</name>
    <dbReference type="NCBI Taxonomy" id="2080755"/>
    <lineage>
        <taxon>Bacteria</taxon>
        <taxon>Pseudomonadati</taxon>
        <taxon>Planctomycetota</taxon>
        <taxon>Planctomycetia</taxon>
        <taxon>Isosphaerales</taxon>
        <taxon>Isosphaeraceae</taxon>
        <taxon>Tautonia</taxon>
    </lineage>
</organism>